<gene>
    <name evidence="2" type="ORF">KL933_005003</name>
    <name evidence="3" type="ORF">KL946_005143</name>
</gene>
<evidence type="ECO:0000313" key="3">
    <source>
        <dbReference type="EMBL" id="KAG7761917.1"/>
    </source>
</evidence>
<evidence type="ECO:0000313" key="5">
    <source>
        <dbReference type="Proteomes" id="UP000738402"/>
    </source>
</evidence>
<protein>
    <submittedName>
        <fullName evidence="2">Uncharacterized protein</fullName>
    </submittedName>
</protein>
<feature type="region of interest" description="Disordered" evidence="1">
    <location>
        <begin position="56"/>
        <end position="76"/>
    </location>
</feature>
<proteinExistence type="predicted"/>
<dbReference type="AlphaFoldDB" id="A0AAN6D1X5"/>
<dbReference type="Proteomes" id="UP000697297">
    <property type="component" value="Unassembled WGS sequence"/>
</dbReference>
<comment type="caution">
    <text evidence="2">The sequence shown here is derived from an EMBL/GenBank/DDBJ whole genome shotgun (WGS) entry which is preliminary data.</text>
</comment>
<evidence type="ECO:0000256" key="1">
    <source>
        <dbReference type="SAM" id="MobiDB-lite"/>
    </source>
</evidence>
<name>A0AAN6D1X5_9ASCO</name>
<organism evidence="2 5">
    <name type="scientific">Ogataea haglerorum</name>
    <dbReference type="NCBI Taxonomy" id="1937702"/>
    <lineage>
        <taxon>Eukaryota</taxon>
        <taxon>Fungi</taxon>
        <taxon>Dikarya</taxon>
        <taxon>Ascomycota</taxon>
        <taxon>Saccharomycotina</taxon>
        <taxon>Pichiomycetes</taxon>
        <taxon>Pichiales</taxon>
        <taxon>Pichiaceae</taxon>
        <taxon>Ogataea</taxon>
    </lineage>
</organism>
<evidence type="ECO:0000313" key="2">
    <source>
        <dbReference type="EMBL" id="KAG7724252.1"/>
    </source>
</evidence>
<dbReference type="EMBL" id="JAHLUN010000019">
    <property type="protein sequence ID" value="KAG7761917.1"/>
    <property type="molecule type" value="Genomic_DNA"/>
</dbReference>
<dbReference type="EMBL" id="JAHLUH010000018">
    <property type="protein sequence ID" value="KAG7724252.1"/>
    <property type="molecule type" value="Genomic_DNA"/>
</dbReference>
<dbReference type="Proteomes" id="UP000738402">
    <property type="component" value="Unassembled WGS sequence"/>
</dbReference>
<keyword evidence="4" id="KW-1185">Reference proteome</keyword>
<evidence type="ECO:0000313" key="4">
    <source>
        <dbReference type="Proteomes" id="UP000697297"/>
    </source>
</evidence>
<reference evidence="2 4" key="1">
    <citation type="journal article" date="2021" name="G3 (Bethesda)">
        <title>Genomic diversity, chromosomal rearrangements, and interspecies hybridization in the ogataea polymorpha species complex.</title>
        <authorList>
            <person name="Hanson S.J."/>
            <person name="Cinneide E.O."/>
            <person name="Salzberg L.I."/>
            <person name="Wolfe K.H."/>
            <person name="McGowan J."/>
            <person name="Fitzpatrick D.A."/>
            <person name="Matlin K."/>
        </authorList>
    </citation>
    <scope>NUCLEOTIDE SEQUENCE</scope>
    <source>
        <strain evidence="3">81-436-3</strain>
        <strain evidence="2">83-405-1</strain>
    </source>
</reference>
<sequence>MKKSRSSISLFNERFPPELFPEEELADEVKNEGFEGAGGLLDEPEDLVAIAVGKTHDGESFPAKPSLVKPVPLSES</sequence>
<accession>A0AAN6D1X5</accession>